<accession>A0A0V0TNF6</accession>
<gene>
    <name evidence="1" type="ORF">T05_5056</name>
</gene>
<name>A0A0V0TNF6_9BILA</name>
<evidence type="ECO:0000313" key="1">
    <source>
        <dbReference type="EMBL" id="KRX40417.1"/>
    </source>
</evidence>
<protein>
    <submittedName>
        <fullName evidence="1">Uncharacterized protein</fullName>
    </submittedName>
</protein>
<organism evidence="1 2">
    <name type="scientific">Trichinella murrelli</name>
    <dbReference type="NCBI Taxonomy" id="144512"/>
    <lineage>
        <taxon>Eukaryota</taxon>
        <taxon>Metazoa</taxon>
        <taxon>Ecdysozoa</taxon>
        <taxon>Nematoda</taxon>
        <taxon>Enoplea</taxon>
        <taxon>Dorylaimia</taxon>
        <taxon>Trichinellida</taxon>
        <taxon>Trichinellidae</taxon>
        <taxon>Trichinella</taxon>
    </lineage>
</organism>
<sequence>MAANNSFCEFSCSTLNNTGCYNVKRSERLATSSLAWIWTPTFASPLTHIKRDVPPRTTMSHDGHSSSSTAERIRHCYHRASLPVIKVRVAIGDKDVDGDFYFPVDGHQEEGACAYNHVT</sequence>
<dbReference type="Proteomes" id="UP000055048">
    <property type="component" value="Unassembled WGS sequence"/>
</dbReference>
<dbReference type="EMBL" id="JYDJ01000200">
    <property type="protein sequence ID" value="KRX40417.1"/>
    <property type="molecule type" value="Genomic_DNA"/>
</dbReference>
<proteinExistence type="predicted"/>
<evidence type="ECO:0000313" key="2">
    <source>
        <dbReference type="Proteomes" id="UP000055048"/>
    </source>
</evidence>
<comment type="caution">
    <text evidence="1">The sequence shown here is derived from an EMBL/GenBank/DDBJ whole genome shotgun (WGS) entry which is preliminary data.</text>
</comment>
<dbReference type="AlphaFoldDB" id="A0A0V0TNF6"/>
<keyword evidence="2" id="KW-1185">Reference proteome</keyword>
<reference evidence="1 2" key="1">
    <citation type="submission" date="2015-01" db="EMBL/GenBank/DDBJ databases">
        <title>Evolution of Trichinella species and genotypes.</title>
        <authorList>
            <person name="Korhonen P.K."/>
            <person name="Edoardo P."/>
            <person name="Giuseppe L.R."/>
            <person name="Gasser R.B."/>
        </authorList>
    </citation>
    <scope>NUCLEOTIDE SEQUENCE [LARGE SCALE GENOMIC DNA]</scope>
    <source>
        <strain evidence="1">ISS417</strain>
    </source>
</reference>